<evidence type="ECO:0000313" key="1">
    <source>
        <dbReference type="EMBL" id="MBW31925.1"/>
    </source>
</evidence>
<organism evidence="1">
    <name type="scientific">Anopheles braziliensis</name>
    <dbReference type="NCBI Taxonomy" id="58242"/>
    <lineage>
        <taxon>Eukaryota</taxon>
        <taxon>Metazoa</taxon>
        <taxon>Ecdysozoa</taxon>
        <taxon>Arthropoda</taxon>
        <taxon>Hexapoda</taxon>
        <taxon>Insecta</taxon>
        <taxon>Pterygota</taxon>
        <taxon>Neoptera</taxon>
        <taxon>Endopterygota</taxon>
        <taxon>Diptera</taxon>
        <taxon>Nematocera</taxon>
        <taxon>Culicoidea</taxon>
        <taxon>Culicidae</taxon>
        <taxon>Anophelinae</taxon>
        <taxon>Anopheles</taxon>
    </lineage>
</organism>
<accession>A0A2M3ZTV2</accession>
<name>A0A2M3ZTV2_9DIPT</name>
<proteinExistence type="predicted"/>
<dbReference type="EMBL" id="GGFM01011174">
    <property type="protein sequence ID" value="MBW31925.1"/>
    <property type="molecule type" value="Transcribed_RNA"/>
</dbReference>
<protein>
    <submittedName>
        <fullName evidence="1">Putative secreted peptide</fullName>
    </submittedName>
</protein>
<sequence>MLQAGVIVVIVLVFHALDPFDHVVRFTIRYYLTVIQYLGSTYRDLLQILCQPCTGLFGGLCLTTMWHGVGQFVPEPGVAPL</sequence>
<reference evidence="1" key="1">
    <citation type="submission" date="2018-01" db="EMBL/GenBank/DDBJ databases">
        <title>An insight into the sialome of Amazonian anophelines.</title>
        <authorList>
            <person name="Ribeiro J.M."/>
            <person name="Scarpassa V."/>
            <person name="Calvo E."/>
        </authorList>
    </citation>
    <scope>NUCLEOTIDE SEQUENCE</scope>
    <source>
        <tissue evidence="1">Salivary glands</tissue>
    </source>
</reference>
<dbReference type="AlphaFoldDB" id="A0A2M3ZTV2"/>